<dbReference type="SUPFAM" id="SSF49899">
    <property type="entry name" value="Concanavalin A-like lectins/glucanases"/>
    <property type="match status" value="1"/>
</dbReference>
<dbReference type="InterPro" id="IPR043136">
    <property type="entry name" value="B30.2/SPRY_sf"/>
</dbReference>
<dbReference type="Pfam" id="PF02214">
    <property type="entry name" value="BTB_2"/>
    <property type="match status" value="1"/>
</dbReference>
<dbReference type="CDD" id="cd18316">
    <property type="entry name" value="BTB_POZ_KCTD-like"/>
    <property type="match status" value="1"/>
</dbReference>
<accession>A0ABQ9YC49</accession>
<dbReference type="Gene3D" id="3.30.710.10">
    <property type="entry name" value="Potassium Channel Kv1.1, Chain A"/>
    <property type="match status" value="1"/>
</dbReference>
<evidence type="ECO:0000313" key="4">
    <source>
        <dbReference type="Proteomes" id="UP001281761"/>
    </source>
</evidence>
<dbReference type="InterPro" id="IPR011333">
    <property type="entry name" value="SKP1/BTB/POZ_sf"/>
</dbReference>
<dbReference type="SUPFAM" id="SSF54695">
    <property type="entry name" value="POZ domain"/>
    <property type="match status" value="1"/>
</dbReference>
<evidence type="ECO:0000259" key="2">
    <source>
        <dbReference type="SMART" id="SM00225"/>
    </source>
</evidence>
<feature type="region of interest" description="Disordered" evidence="1">
    <location>
        <begin position="1"/>
        <end position="21"/>
    </location>
</feature>
<feature type="compositionally biased region" description="Acidic residues" evidence="1">
    <location>
        <begin position="1"/>
        <end position="17"/>
    </location>
</feature>
<dbReference type="SMART" id="SM00225">
    <property type="entry name" value="BTB"/>
    <property type="match status" value="1"/>
</dbReference>
<proteinExistence type="predicted"/>
<protein>
    <submittedName>
        <fullName evidence="3">BTB/POZ domain containing protein</fullName>
    </submittedName>
</protein>
<feature type="domain" description="BTB" evidence="2">
    <location>
        <begin position="69"/>
        <end position="170"/>
    </location>
</feature>
<comment type="caution">
    <text evidence="3">The sequence shown here is derived from an EMBL/GenBank/DDBJ whole genome shotgun (WGS) entry which is preliminary data.</text>
</comment>
<gene>
    <name evidence="3" type="ORF">BLNAU_3745</name>
</gene>
<sequence length="327" mass="36912">MEIDLEPNENPRDDEPDQPLSREQLLEKIQLAKKLLSERQLSINLKKYELEKQRAETLKQQGGTCTTDRVVEFNVGGQIFTALFSVLTRDVSSRLAQFFLHNNSLKDSKGRVFIDRNPTYFPYVLDFIRTDKLVTSFPDSAEEDYFNQELEYYQIGPPKANFVAAWNPNKKASGLGISDDGLRVSVDDETKDHLIILGQEKLMRGTVSVTVKVVIPRPNRYSFGVLVDLPSHYDRGFAYKIGPVGWGLHDHSSALGIYCQTQKVASSSLGYTTNDMITMIVDVDRGNLIYKVNGVKCAELLGCDMIRKGVWLAATLFNKDSSMTIIR</sequence>
<dbReference type="InterPro" id="IPR000210">
    <property type="entry name" value="BTB/POZ_dom"/>
</dbReference>
<dbReference type="Gene3D" id="2.60.120.920">
    <property type="match status" value="1"/>
</dbReference>
<evidence type="ECO:0000313" key="3">
    <source>
        <dbReference type="EMBL" id="KAK2961299.1"/>
    </source>
</evidence>
<evidence type="ECO:0000256" key="1">
    <source>
        <dbReference type="SAM" id="MobiDB-lite"/>
    </source>
</evidence>
<organism evidence="3 4">
    <name type="scientific">Blattamonas nauphoetae</name>
    <dbReference type="NCBI Taxonomy" id="2049346"/>
    <lineage>
        <taxon>Eukaryota</taxon>
        <taxon>Metamonada</taxon>
        <taxon>Preaxostyla</taxon>
        <taxon>Oxymonadida</taxon>
        <taxon>Blattamonas</taxon>
    </lineage>
</organism>
<keyword evidence="4" id="KW-1185">Reference proteome</keyword>
<dbReference type="InterPro" id="IPR003131">
    <property type="entry name" value="T1-type_BTB"/>
</dbReference>
<name>A0ABQ9YC49_9EUKA</name>
<dbReference type="PANTHER" id="PTHR14499:SF136">
    <property type="entry name" value="GH08630P"/>
    <property type="match status" value="1"/>
</dbReference>
<dbReference type="PANTHER" id="PTHR14499">
    <property type="entry name" value="POTASSIUM CHANNEL TETRAMERIZATION DOMAIN-CONTAINING"/>
    <property type="match status" value="1"/>
</dbReference>
<reference evidence="3 4" key="1">
    <citation type="journal article" date="2022" name="bioRxiv">
        <title>Genomics of Preaxostyla Flagellates Illuminates Evolutionary Transitions and the Path Towards Mitochondrial Loss.</title>
        <authorList>
            <person name="Novak L.V.F."/>
            <person name="Treitli S.C."/>
            <person name="Pyrih J."/>
            <person name="Halakuc P."/>
            <person name="Pipaliya S.V."/>
            <person name="Vacek V."/>
            <person name="Brzon O."/>
            <person name="Soukal P."/>
            <person name="Eme L."/>
            <person name="Dacks J.B."/>
            <person name="Karnkowska A."/>
            <person name="Elias M."/>
            <person name="Hampl V."/>
        </authorList>
    </citation>
    <scope>NUCLEOTIDE SEQUENCE [LARGE SCALE GENOMIC DNA]</scope>
    <source>
        <strain evidence="3">NAU3</strain>
        <tissue evidence="3">Gut</tissue>
    </source>
</reference>
<dbReference type="EMBL" id="JARBJD010000017">
    <property type="protein sequence ID" value="KAK2961299.1"/>
    <property type="molecule type" value="Genomic_DNA"/>
</dbReference>
<dbReference type="InterPro" id="IPR013320">
    <property type="entry name" value="ConA-like_dom_sf"/>
</dbReference>
<dbReference type="Proteomes" id="UP001281761">
    <property type="component" value="Unassembled WGS sequence"/>
</dbReference>